<evidence type="ECO:0000256" key="4">
    <source>
        <dbReference type="SAM" id="MobiDB-lite"/>
    </source>
</evidence>
<evidence type="ECO:0000256" key="3">
    <source>
        <dbReference type="ARBA" id="ARBA00022827"/>
    </source>
</evidence>
<organism evidence="6 7">
    <name type="scientific">Kitasatospora cystarginea</name>
    <dbReference type="NCBI Taxonomy" id="58350"/>
    <lineage>
        <taxon>Bacteria</taxon>
        <taxon>Bacillati</taxon>
        <taxon>Actinomycetota</taxon>
        <taxon>Actinomycetes</taxon>
        <taxon>Kitasatosporales</taxon>
        <taxon>Streptomycetaceae</taxon>
        <taxon>Kitasatospora</taxon>
    </lineage>
</organism>
<keyword evidence="2" id="KW-0285">Flavoprotein</keyword>
<sequence>MTETAYLEVPVLVVGGGSVGLLTAALLAHHGVPAVLVERRSGPSVHPRATGIGPRTVEILRELGLDTAVDAVAVDLRGATAKAVARTVVEMGAGDVVTVPMPIPSATELDTTPFRLRGVCAQDRLDAVVAADLARRGADVRWSTRLIGIAQDADGVDVELEGPDGRYSLRSARVVAADGTHSPVRTALGVGTSGAGDLGKSKINILFRADLRPHLRGMSFGTCTITAPEAPGLLVTVDGATTWVFHVTCDVDGGEHPEDFTDERCVAVVRAAVGDPDLDVEVRSVLPWRPRSALADRFAVGRVFLVGDAAHTVAPLGAFGLNTGVADAHNLAWKLAAVHHGEAGAGLLDTYAQEREPVAAATLDQAMRRLADPALHWGRGPEADAARAAAGVWAAPVVHLGQRYDSAAVVDPQPELLSTVDLAVALDGSPGSRVPHAWVDGVSTLDLVASRWTLLVGAAGDPWHAAAAHVGLPAHRVCAPWLSDDGALLVRPDAIVAMRVTAPVPDPARLLADVLDQVLARPVTATSTWPGVTPTAAPPSLRPKSRSASGRGSGPVGPAGHCRAQRGGGVDGPTVELAGAGEQQLGADSPPQLGALTPCDVRTGTAGPMAGDEAADSFQG</sequence>
<dbReference type="Pfam" id="PF01494">
    <property type="entry name" value="FAD_binding_3"/>
    <property type="match status" value="1"/>
</dbReference>
<dbReference type="PANTHER" id="PTHR43004:SF19">
    <property type="entry name" value="BINDING MONOOXYGENASE, PUTATIVE (JCVI)-RELATED"/>
    <property type="match status" value="1"/>
</dbReference>
<evidence type="ECO:0000256" key="1">
    <source>
        <dbReference type="ARBA" id="ARBA00001974"/>
    </source>
</evidence>
<comment type="cofactor">
    <cofactor evidence="1">
        <name>FAD</name>
        <dbReference type="ChEBI" id="CHEBI:57692"/>
    </cofactor>
</comment>
<dbReference type="InterPro" id="IPR050641">
    <property type="entry name" value="RIFMO-like"/>
</dbReference>
<dbReference type="RefSeq" id="WP_344634171.1">
    <property type="nucleotide sequence ID" value="NZ_BAAATR010000001.1"/>
</dbReference>
<proteinExistence type="predicted"/>
<dbReference type="PRINTS" id="PR00420">
    <property type="entry name" value="RNGMNOXGNASE"/>
</dbReference>
<dbReference type="Gene3D" id="3.50.50.60">
    <property type="entry name" value="FAD/NAD(P)-binding domain"/>
    <property type="match status" value="1"/>
</dbReference>
<protein>
    <submittedName>
        <fullName evidence="6">FAD-dependent oxidoreductase</fullName>
    </submittedName>
</protein>
<evidence type="ECO:0000259" key="5">
    <source>
        <dbReference type="Pfam" id="PF01494"/>
    </source>
</evidence>
<dbReference type="Gene3D" id="3.40.30.120">
    <property type="match status" value="1"/>
</dbReference>
<dbReference type="InterPro" id="IPR036188">
    <property type="entry name" value="FAD/NAD-bd_sf"/>
</dbReference>
<keyword evidence="3" id="KW-0274">FAD</keyword>
<dbReference type="Proteomes" id="UP001500305">
    <property type="component" value="Unassembled WGS sequence"/>
</dbReference>
<gene>
    <name evidence="6" type="ORF">GCM10010430_01630</name>
</gene>
<dbReference type="Gene3D" id="3.30.9.10">
    <property type="entry name" value="D-Amino Acid Oxidase, subunit A, domain 2"/>
    <property type="match status" value="1"/>
</dbReference>
<dbReference type="PANTHER" id="PTHR43004">
    <property type="entry name" value="TRK SYSTEM POTASSIUM UPTAKE PROTEIN"/>
    <property type="match status" value="1"/>
</dbReference>
<feature type="domain" description="FAD-binding" evidence="5">
    <location>
        <begin position="8"/>
        <end position="366"/>
    </location>
</feature>
<evidence type="ECO:0000313" key="7">
    <source>
        <dbReference type="Proteomes" id="UP001500305"/>
    </source>
</evidence>
<evidence type="ECO:0000313" key="6">
    <source>
        <dbReference type="EMBL" id="GAA2226306.1"/>
    </source>
</evidence>
<name>A0ABP5Q564_9ACTN</name>
<dbReference type="SUPFAM" id="SSF51905">
    <property type="entry name" value="FAD/NAD(P)-binding domain"/>
    <property type="match status" value="1"/>
</dbReference>
<dbReference type="InterPro" id="IPR002938">
    <property type="entry name" value="FAD-bd"/>
</dbReference>
<feature type="region of interest" description="Disordered" evidence="4">
    <location>
        <begin position="527"/>
        <end position="620"/>
    </location>
</feature>
<comment type="caution">
    <text evidence="6">The sequence shown here is derived from an EMBL/GenBank/DDBJ whole genome shotgun (WGS) entry which is preliminary data.</text>
</comment>
<evidence type="ECO:0000256" key="2">
    <source>
        <dbReference type="ARBA" id="ARBA00022630"/>
    </source>
</evidence>
<reference evidence="7" key="1">
    <citation type="journal article" date="2019" name="Int. J. Syst. Evol. Microbiol.">
        <title>The Global Catalogue of Microorganisms (GCM) 10K type strain sequencing project: providing services to taxonomists for standard genome sequencing and annotation.</title>
        <authorList>
            <consortium name="The Broad Institute Genomics Platform"/>
            <consortium name="The Broad Institute Genome Sequencing Center for Infectious Disease"/>
            <person name="Wu L."/>
            <person name="Ma J."/>
        </authorList>
    </citation>
    <scope>NUCLEOTIDE SEQUENCE [LARGE SCALE GENOMIC DNA]</scope>
    <source>
        <strain evidence="7">JCM 7356</strain>
    </source>
</reference>
<keyword evidence="7" id="KW-1185">Reference proteome</keyword>
<dbReference type="EMBL" id="BAAATR010000001">
    <property type="protein sequence ID" value="GAA2226306.1"/>
    <property type="molecule type" value="Genomic_DNA"/>
</dbReference>
<accession>A0ABP5Q564</accession>